<reference evidence="4" key="1">
    <citation type="journal article" date="2019" name="Int. J. Syst. Evol. Microbiol.">
        <title>The Global Catalogue of Microorganisms (GCM) 10K type strain sequencing project: providing services to taxonomists for standard genome sequencing and annotation.</title>
        <authorList>
            <consortium name="The Broad Institute Genomics Platform"/>
            <consortium name="The Broad Institute Genome Sequencing Center for Infectious Disease"/>
            <person name="Wu L."/>
            <person name="Ma J."/>
        </authorList>
    </citation>
    <scope>NUCLEOTIDE SEQUENCE [LARGE SCALE GENOMIC DNA]</scope>
    <source>
        <strain evidence="4">CGMCC 1.12479</strain>
    </source>
</reference>
<dbReference type="Pfam" id="PF17973">
    <property type="entry name" value="bMG10"/>
    <property type="match status" value="1"/>
</dbReference>
<comment type="similarity">
    <text evidence="1">Belongs to the protease inhibitor I39 (alpha-2-macroglobulin) family. Bacterial alpha-2-macroglobulin subfamily.</text>
</comment>
<comment type="caution">
    <text evidence="3">The sequence shown here is derived from an EMBL/GenBank/DDBJ whole genome shotgun (WGS) entry which is preliminary data.</text>
</comment>
<dbReference type="PANTHER" id="PTHR40094:SF1">
    <property type="entry name" value="UBIQUITIN DOMAIN-CONTAINING PROTEIN"/>
    <property type="match status" value="1"/>
</dbReference>
<dbReference type="PANTHER" id="PTHR40094">
    <property type="entry name" value="ALPHA-2-MACROGLOBULIN HOMOLOG"/>
    <property type="match status" value="1"/>
</dbReference>
<dbReference type="InterPro" id="IPR041246">
    <property type="entry name" value="Bact_MG10"/>
</dbReference>
<protein>
    <recommendedName>
        <fullName evidence="2">Alpha-2-macroglobulin domain-containing protein</fullName>
    </recommendedName>
</protein>
<name>A0ABQ1N271_9BACT</name>
<dbReference type="Pfam" id="PF01835">
    <property type="entry name" value="MG2"/>
    <property type="match status" value="1"/>
</dbReference>
<evidence type="ECO:0000256" key="1">
    <source>
        <dbReference type="ARBA" id="ARBA00010556"/>
    </source>
</evidence>
<evidence type="ECO:0000313" key="3">
    <source>
        <dbReference type="EMBL" id="GGC49588.1"/>
    </source>
</evidence>
<dbReference type="SMART" id="SM01360">
    <property type="entry name" value="A2M"/>
    <property type="match status" value="1"/>
</dbReference>
<proteinExistence type="inferred from homology"/>
<dbReference type="SUPFAM" id="SSF49464">
    <property type="entry name" value="Carboxypeptidase regulatory domain-like"/>
    <property type="match status" value="1"/>
</dbReference>
<keyword evidence="4" id="KW-1185">Reference proteome</keyword>
<dbReference type="InterPro" id="IPR008969">
    <property type="entry name" value="CarboxyPept-like_regulatory"/>
</dbReference>
<feature type="domain" description="Alpha-2-macroglobulin" evidence="2">
    <location>
        <begin position="1353"/>
        <end position="1443"/>
    </location>
</feature>
<dbReference type="Gene3D" id="1.50.10.20">
    <property type="match status" value="1"/>
</dbReference>
<dbReference type="InterPro" id="IPR051802">
    <property type="entry name" value="YfhM-like"/>
</dbReference>
<accession>A0ABQ1N271</accession>
<evidence type="ECO:0000313" key="4">
    <source>
        <dbReference type="Proteomes" id="UP000635885"/>
    </source>
</evidence>
<dbReference type="InterPro" id="IPR002890">
    <property type="entry name" value="MG2"/>
</dbReference>
<dbReference type="Pfam" id="PF00207">
    <property type="entry name" value="A2M"/>
    <property type="match status" value="1"/>
</dbReference>
<evidence type="ECO:0000259" key="2">
    <source>
        <dbReference type="SMART" id="SM01360"/>
    </source>
</evidence>
<dbReference type="Proteomes" id="UP000635885">
    <property type="component" value="Unassembled WGS sequence"/>
</dbReference>
<organism evidence="3 4">
    <name type="scientific">Belliella aquatica</name>
    <dbReference type="NCBI Taxonomy" id="1323734"/>
    <lineage>
        <taxon>Bacteria</taxon>
        <taxon>Pseudomonadati</taxon>
        <taxon>Bacteroidota</taxon>
        <taxon>Cytophagia</taxon>
        <taxon>Cytophagales</taxon>
        <taxon>Cyclobacteriaceae</taxon>
        <taxon>Belliella</taxon>
    </lineage>
</organism>
<dbReference type="Gene3D" id="2.60.40.1930">
    <property type="match status" value="1"/>
</dbReference>
<dbReference type="EMBL" id="BMFD01000013">
    <property type="protein sequence ID" value="GGC49588.1"/>
    <property type="molecule type" value="Genomic_DNA"/>
</dbReference>
<gene>
    <name evidence="3" type="ORF">GCM10010993_30100</name>
</gene>
<dbReference type="InterPro" id="IPR001599">
    <property type="entry name" value="Macroglobln_a2"/>
</dbReference>
<sequence length="2130" mass="245911">MEASPNHDYEKLWRKVEIYELKGLPKSASEVVNSIYDQAKREKESAQIIKALIYQSKFSLTLEENAELKLFKRFQAEIEEADGIYKSLLQNKLAEILTDYYKNNRYVYQRRAKTEEKINIDDFRTWNESNIQSTILQLYESSLENKTLLEETELEKVSEFILKEIETEVEGDYKWSIYDLFSENYISFLNFLNLINSDGFTENQIKERDYFVNFHYDNLSESDKFDSKIKILKLYKDRIHFHVEHNQDSEAVSWILKRLDFVYSQTFLIKADTYYVEALKDMIDQFGELPISNLIKFKLANFYVSQKSSSRDSSFQQNYQLAHQLLSEILKDAADLKIGRRAEALKKEIEKPYLEISLDRFIPQQTPSRIYLDYRNLDGLTWNLLQSNDEFVSTFSKVYNGDKIRSLLSELDLIKSWNTELINLNDFNGVAMEDVLPPLEYGSYILVGIHPENEEIIGYKIFNITDLAIITQRIDDSNTVRVVDRLTGSPLNDVSLKFVSKDKKNKYEFSNQWFSTDDQGKVEVKYSNIITNIDISLKVDSDSVTFNPRGFFDRGSARNQDKIQVETDLFFDRQIYRPSQKVLFKGIVYQGNDISKETSVGEKILLTLYDPNLVVIDQKEFETNEFGSFSGEFILPDKGLNGVYRILSKKADSKDMISKDQRNFEVGNFFFHVEEYKRPNFEIIFDPIKARYSVSDSITVSGNITAFSGAGIDNSTLKYTVFRRINLNREFYLNYPRARNFINQNQEIYHGQVLTAKNGNFSFDFLALPIEEIEPEYNPNYTYEVKVEVTDPSGETNSSSIYYNVAYHTLKIVSEVPAIVYKNSIDQKIEVYTTNLNGNKVPAELEIEVFKIQSPDRVLIPHNRTIAPDFQRESKEEFEEIFPYEFNHFYDTISKNKIWSTRINTANNSKIDLDEIKPWEEGKYVVKLYHTDSLGHIVKEEKEFEVIEFSSKNIADNQLFFLHTDKTSYSPNEKVKLKFGSAADLLHVFMQVEQKNQIVAEYHYELSNEVKFLEIPTSDKDLGGMHVHYQYVFANSAFSESKFIPINAPRVDLRIETLSFRDKLLPGQTETWTFKISQNNKRVKQAELLAGMYDLSLDKLSNSTNRWGFEPFENTIFYSRIGTSLGDGFTKASGFLLTDRYWINTINPNLSFIPNFDWFGFSISPRSIKNTNYRARLSEKLYQNRIQTSKDSKIPKGVITGIVTDILGDPLESVRVGNFESKAHTSSDKNGFFQIKAENGHSLTFHYPNYLKDTVKITDFNSISIALLERTIELEGVNVIGYLSQNKREIKIRGSSSLFDSGPVYEITEDVQFEESIVVNNEIETASSSPKDLSSEASLGMYPIQYRSNLNETAFFLPHLNTNRKGEVAFSFDIPESLTSWKLMLLAHDKNLNKSYKELKVFTQKELMISPNFPRFLREGDQVTLKARIDNFSKEPILGKAKLILSTPDGKDSIPNQNFENVDVKIQGQSNATVSWDVLVPSGVDLLAYKVSFASEKYSDGEKNVLPILSKRILMTETMSLWANRGEIRNFSFEKLKNNQSSTLESKSLSFDLYTNPIWHILQSFPFIDQLPKENSEQLISKIFVNSIGIQLIKQNDEIRNLLESWRDSSSDHSNLNIDDKISAILLQESPWVKSFESDEVKKEKLARLLDTLRLKDQIEIDSKKLAEFQKVDGSFAWFKGSRGSNIPMTMHVLEVLGKLSQLDNNLLSGDLRQIAEKALEFVGYEMQRSYKDLLNRASEMEVKEQKEFLNQNWISLNQLNALYLKVLFNKKYLTSQSIAAEEFYLQNLKKHASNLSLYRKAKAALIFENSNDDFYRDLIMSIYENSIQSEEMGVYWAQPEGFYSWNEDPIGTHASFIEVFSFLGNRVFGEEKNQSFLNEMKKWLIKNKQTTNWTTSKSTVAAIAALLINDTKSDQQNKEVTVTVGNQYFYSVDPTDAAISTGYLSNTWGKSEIKSELSEVKIQNDSKEPVFGGVYWQYLEEIENISNSGSHLNIEKSILLKSRQEGIEKFSTVNEQTQIEIGDLVKIRLEVRVDRDVDYIYIKDQRASGLEPTKVLSGFKYQNNVGYYASHKDASSHFYFESLKKGVHVFEYELRASQAGEYSGGIAQIQSYYAPEFSSQARSKKIVID</sequence>